<dbReference type="Pfam" id="PF05869">
    <property type="entry name" value="Dam"/>
    <property type="match status" value="1"/>
</dbReference>
<evidence type="ECO:0000313" key="2">
    <source>
        <dbReference type="EMBL" id="CBI05433.1"/>
    </source>
</evidence>
<dbReference type="GO" id="GO:0003677">
    <property type="term" value="F:DNA binding"/>
    <property type="evidence" value="ECO:0007669"/>
    <property type="project" value="InterPro"/>
</dbReference>
<reference evidence="2" key="1">
    <citation type="submission" date="2009-10" db="EMBL/GenBank/DDBJ databases">
        <title>Diversity of trophic interactions inside an arsenic-rich microbial ecosystem.</title>
        <authorList>
            <person name="Bertin P.N."/>
            <person name="Heinrich-Salmeron A."/>
            <person name="Pelletier E."/>
            <person name="Goulhen-Chollet F."/>
            <person name="Arsene-Ploetze F."/>
            <person name="Gallien S."/>
            <person name="Calteau A."/>
            <person name="Vallenet D."/>
            <person name="Casiot C."/>
            <person name="Chane-Woon-Ming B."/>
            <person name="Giloteaux L."/>
            <person name="Barakat M."/>
            <person name="Bonnefoy V."/>
            <person name="Bruneel O."/>
            <person name="Chandler M."/>
            <person name="Cleiss J."/>
            <person name="Duran R."/>
            <person name="Elbaz-Poulichet F."/>
            <person name="Fonknechten N."/>
            <person name="Lauga B."/>
            <person name="Mornico D."/>
            <person name="Ortet P."/>
            <person name="Schaeffer C."/>
            <person name="Siguier P."/>
            <person name="Alexander Thil Smith A."/>
            <person name="Van Dorsselaer A."/>
            <person name="Weissenbach J."/>
            <person name="Medigue C."/>
            <person name="Le Paslier D."/>
        </authorList>
    </citation>
    <scope>NUCLEOTIDE SEQUENCE</scope>
</reference>
<name>E6QE07_9ZZZZ</name>
<protein>
    <recommendedName>
        <fullName evidence="3">DNA N-6-adenine-methyltransferase (Dam)</fullName>
    </recommendedName>
</protein>
<sequence length="311" mass="34608">MTKHFPDGVPSRITEEMTAREPPTATVSEYETPVSHILIRLLADLDQTGILATLPRRSRYHLRSQGNISLRTLMTAMTERGYYLFPSPEQCIERLGGIRPAARKSGLSVNTIQSLQKNQGTLDSYLTLTTTSKSRIKLQKVNLRAALWTAKENCWTTPASLLEQLYPLLPALKFDVDPCSPCQGATAPVRAYLHYTKTHDGLARSWGKGTFCFVNPPFSELRQWIQKALKESENGVMIILLCPARVDAVWWHTMVAGRIPTVILRGRLHFGGGDRQEQAPFASALLIIGAYPQFPMQVAKATGGWLTNTSS</sequence>
<comment type="caution">
    <text evidence="2">The sequence shown here is derived from an EMBL/GenBank/DDBJ whole genome shotgun (WGS) entry which is preliminary data.</text>
</comment>
<proteinExistence type="predicted"/>
<organism evidence="2">
    <name type="scientific">mine drainage metagenome</name>
    <dbReference type="NCBI Taxonomy" id="410659"/>
    <lineage>
        <taxon>unclassified sequences</taxon>
        <taxon>metagenomes</taxon>
        <taxon>ecological metagenomes</taxon>
    </lineage>
</organism>
<dbReference type="InterPro" id="IPR008593">
    <property type="entry name" value="Dam_MeTrfase"/>
</dbReference>
<feature type="region of interest" description="Disordered" evidence="1">
    <location>
        <begin position="1"/>
        <end position="28"/>
    </location>
</feature>
<gene>
    <name evidence="2" type="ORF">CARN5_1054</name>
</gene>
<dbReference type="GO" id="GO:0009007">
    <property type="term" value="F:site-specific DNA-methyltransferase (adenine-specific) activity"/>
    <property type="evidence" value="ECO:0007669"/>
    <property type="project" value="InterPro"/>
</dbReference>
<evidence type="ECO:0000256" key="1">
    <source>
        <dbReference type="SAM" id="MobiDB-lite"/>
    </source>
</evidence>
<evidence type="ECO:0008006" key="3">
    <source>
        <dbReference type="Google" id="ProtNLM"/>
    </source>
</evidence>
<dbReference type="GO" id="GO:0009307">
    <property type="term" value="P:DNA restriction-modification system"/>
    <property type="evidence" value="ECO:0007669"/>
    <property type="project" value="InterPro"/>
</dbReference>
<dbReference type="EMBL" id="CABP01000117">
    <property type="protein sequence ID" value="CBI05433.1"/>
    <property type="molecule type" value="Genomic_DNA"/>
</dbReference>
<accession>E6QE07</accession>
<dbReference type="AlphaFoldDB" id="E6QE07"/>